<dbReference type="FunFam" id="2.40.50.140:FF:000368">
    <property type="entry name" value="Mcm10p"/>
    <property type="match status" value="1"/>
</dbReference>
<dbReference type="AlphaFoldDB" id="A0A7H9HZP0"/>
<dbReference type="GO" id="GO:0043596">
    <property type="term" value="C:nuclear replication fork"/>
    <property type="evidence" value="ECO:0007669"/>
    <property type="project" value="TreeGrafter"/>
</dbReference>
<comment type="similarity">
    <text evidence="2">Belongs to the MCM10 family.</text>
</comment>
<evidence type="ECO:0000256" key="4">
    <source>
        <dbReference type="ARBA" id="ARBA00022723"/>
    </source>
</evidence>
<evidence type="ECO:0000313" key="11">
    <source>
        <dbReference type="EMBL" id="QLQ81962.1"/>
    </source>
</evidence>
<keyword evidence="3" id="KW-0235">DNA replication</keyword>
<evidence type="ECO:0000259" key="9">
    <source>
        <dbReference type="Pfam" id="PF09329"/>
    </source>
</evidence>
<name>A0A7H9HZP0_9SACH</name>
<dbReference type="EMBL" id="CP059273">
    <property type="protein sequence ID" value="QLQ81962.1"/>
    <property type="molecule type" value="Genomic_DNA"/>
</dbReference>
<dbReference type="InterPro" id="IPR015408">
    <property type="entry name" value="Znf_Mcm10/DnaG"/>
</dbReference>
<feature type="region of interest" description="Disordered" evidence="8">
    <location>
        <begin position="1"/>
        <end position="26"/>
    </location>
</feature>
<evidence type="ECO:0000313" key="12">
    <source>
        <dbReference type="Proteomes" id="UP000510647"/>
    </source>
</evidence>
<evidence type="ECO:0000256" key="5">
    <source>
        <dbReference type="ARBA" id="ARBA00022771"/>
    </source>
</evidence>
<dbReference type="PANTHER" id="PTHR13454">
    <property type="entry name" value="PROTEIN MCM10 HOMOLOG"/>
    <property type="match status" value="1"/>
</dbReference>
<keyword evidence="4" id="KW-0479">Metal-binding</keyword>
<dbReference type="Pfam" id="PF22379">
    <property type="entry name" value="OB_MCM10"/>
    <property type="match status" value="1"/>
</dbReference>
<reference evidence="11 12" key="1">
    <citation type="submission" date="2020-06" db="EMBL/GenBank/DDBJ databases">
        <title>The yeast mating-type switching endonuclease HO is a domesticated member of an unorthodox homing genetic element family.</title>
        <authorList>
            <person name="Coughlan A.Y."/>
            <person name="Lombardi L."/>
            <person name="Braun-Galleani S."/>
            <person name="Martos A.R."/>
            <person name="Galeote V."/>
            <person name="Bigey F."/>
            <person name="Dequin S."/>
            <person name="Byrne K.P."/>
            <person name="Wolfe K.H."/>
        </authorList>
    </citation>
    <scope>NUCLEOTIDE SEQUENCE [LARGE SCALE GENOMIC DNA]</scope>
    <source>
        <strain evidence="11 12">CBS2947</strain>
    </source>
</reference>
<evidence type="ECO:0000259" key="10">
    <source>
        <dbReference type="Pfam" id="PF22379"/>
    </source>
</evidence>
<dbReference type="GO" id="GO:0006270">
    <property type="term" value="P:DNA replication initiation"/>
    <property type="evidence" value="ECO:0007669"/>
    <property type="project" value="InterPro"/>
</dbReference>
<keyword evidence="6" id="KW-0862">Zinc</keyword>
<protein>
    <submittedName>
        <fullName evidence="11">Uncharacterized protein</fullName>
    </submittedName>
</protein>
<dbReference type="GO" id="GO:0003697">
    <property type="term" value="F:single-stranded DNA binding"/>
    <property type="evidence" value="ECO:0007669"/>
    <property type="project" value="InterPro"/>
</dbReference>
<feature type="region of interest" description="Disordered" evidence="8">
    <location>
        <begin position="53"/>
        <end position="72"/>
    </location>
</feature>
<gene>
    <name evidence="11" type="ORF">HG537_0G02160</name>
</gene>
<evidence type="ECO:0000256" key="7">
    <source>
        <dbReference type="ARBA" id="ARBA00023242"/>
    </source>
</evidence>
<dbReference type="PANTHER" id="PTHR13454:SF11">
    <property type="entry name" value="PROTEIN MCM10 HOMOLOG"/>
    <property type="match status" value="1"/>
</dbReference>
<feature type="region of interest" description="Disordered" evidence="8">
    <location>
        <begin position="535"/>
        <end position="566"/>
    </location>
</feature>
<dbReference type="InterPro" id="IPR012340">
    <property type="entry name" value="NA-bd_OB-fold"/>
</dbReference>
<feature type="domain" description="Zinc finger Mcm10/DnaG-type" evidence="9">
    <location>
        <begin position="300"/>
        <end position="346"/>
    </location>
</feature>
<feature type="compositionally biased region" description="Acidic residues" evidence="8">
    <location>
        <begin position="557"/>
        <end position="566"/>
    </location>
</feature>
<keyword evidence="12" id="KW-1185">Reference proteome</keyword>
<keyword evidence="7" id="KW-0539">Nucleus</keyword>
<dbReference type="InterPro" id="IPR040184">
    <property type="entry name" value="Mcm10"/>
</dbReference>
<evidence type="ECO:0000256" key="6">
    <source>
        <dbReference type="ARBA" id="ARBA00022833"/>
    </source>
</evidence>
<accession>A0A7H9HZP0</accession>
<sequence>MSDPREVTRDDPYEQLSSAEEDQVELEEQIEEIERQRQDLLKRLEEKKAHVRRKDPNFNEIQVQRSPTKKPAVPVKLEPLPVRRIITVENLNEQKVAREAQIPANSTSYFIDKFTNSKRDEQTRQQLHQKLLSNRVYTFRGIDGKKEYKAINTDELEEFSDQWISQRFVPKDELHETLHEIKILRLNKLFAKVKPPKFSEPQYSNWAVVGIISGKGEIKFTSAEKPRKYFKFTLTNFQHNLDVYIFGKKSVERYYGLRVGVIAAILNPEVLPWRPSGQGNFIKSFNLRISHDFPCILEIGQSRDIGWCSGFNKSQQKPCGAPINKAKETYCDYHKETRFRSNHAKRIELNGSSALGAPTKIDAQPALYRSRSSSAQNNFKVIHDVRARKIDKKPDVRGIHFSNGNAAKAFFNDKFQNPDILNNLDNKRRKIEDHRKQKLLEKQLNLVNGKSIDIKNDTEFEKARQTTETTLQSGFIERLGFDPTHGRMADVLKRKNRGKPNDHTFNDKEREVSSLLNFKKEKVQLKPSKEVLIGRKKERERAWQETFGKKPDRDNSDSSESEIEII</sequence>
<dbReference type="GO" id="GO:0008270">
    <property type="term" value="F:zinc ion binding"/>
    <property type="evidence" value="ECO:0007669"/>
    <property type="project" value="UniProtKB-KW"/>
</dbReference>
<evidence type="ECO:0000256" key="3">
    <source>
        <dbReference type="ARBA" id="ARBA00022705"/>
    </source>
</evidence>
<evidence type="ECO:0000256" key="2">
    <source>
        <dbReference type="ARBA" id="ARBA00009679"/>
    </source>
</evidence>
<keyword evidence="5" id="KW-0863">Zinc-finger</keyword>
<comment type="subcellular location">
    <subcellularLocation>
        <location evidence="1">Nucleus</location>
    </subcellularLocation>
</comment>
<dbReference type="Proteomes" id="UP000510647">
    <property type="component" value="Chromosome 7"/>
</dbReference>
<dbReference type="OrthoDB" id="273123at2759"/>
<dbReference type="Gene3D" id="2.40.50.140">
    <property type="entry name" value="Nucleic acid-binding proteins"/>
    <property type="match status" value="1"/>
</dbReference>
<feature type="compositionally biased region" description="Basic and acidic residues" evidence="8">
    <location>
        <begin position="1"/>
        <end position="12"/>
    </location>
</feature>
<feature type="domain" description="MCM10 OB-fold" evidence="10">
    <location>
        <begin position="159"/>
        <end position="271"/>
    </location>
</feature>
<dbReference type="InterPro" id="IPR055065">
    <property type="entry name" value="OB_MCM10"/>
</dbReference>
<dbReference type="Pfam" id="PF09329">
    <property type="entry name" value="zf-primase"/>
    <property type="match status" value="1"/>
</dbReference>
<feature type="compositionally biased region" description="Basic and acidic residues" evidence="8">
    <location>
        <begin position="535"/>
        <end position="556"/>
    </location>
</feature>
<proteinExistence type="inferred from homology"/>
<dbReference type="SUPFAM" id="SSF50249">
    <property type="entry name" value="Nucleic acid-binding proteins"/>
    <property type="match status" value="1"/>
</dbReference>
<evidence type="ECO:0000256" key="1">
    <source>
        <dbReference type="ARBA" id="ARBA00004123"/>
    </source>
</evidence>
<organism evidence="11 12">
    <name type="scientific">Torulaspora globosa</name>
    <dbReference type="NCBI Taxonomy" id="48254"/>
    <lineage>
        <taxon>Eukaryota</taxon>
        <taxon>Fungi</taxon>
        <taxon>Dikarya</taxon>
        <taxon>Ascomycota</taxon>
        <taxon>Saccharomycotina</taxon>
        <taxon>Saccharomycetes</taxon>
        <taxon>Saccharomycetales</taxon>
        <taxon>Saccharomycetaceae</taxon>
        <taxon>Torulaspora</taxon>
    </lineage>
</organism>
<dbReference type="GO" id="GO:0003688">
    <property type="term" value="F:DNA replication origin binding"/>
    <property type="evidence" value="ECO:0007669"/>
    <property type="project" value="TreeGrafter"/>
</dbReference>
<evidence type="ECO:0000256" key="8">
    <source>
        <dbReference type="SAM" id="MobiDB-lite"/>
    </source>
</evidence>